<sequence length="189" mass="21938">MSSRGVRATGTDGTDFQHRQRVAQHYQESATYKSTLKYFFLLHSLILVFMWCKVGSEILRRDFGVKIGFFERLDMPPAYSWEYAWCFSFVPIIFALLSFPRNKLQMLHKHYYGQFLTGIVPCMIGLGGQLPELIEYINDMEGSNTPTFKGTFPMVIIWYIFFAVALQIHGFSMYFSHLLASAWAPVKRD</sequence>
<feature type="transmembrane region" description="Helical" evidence="7">
    <location>
        <begin position="38"/>
        <end position="59"/>
    </location>
</feature>
<dbReference type="PANTHER" id="PTHR20955">
    <property type="entry name" value="PROTEIN JAGUNAL HOMOLOG 1"/>
    <property type="match status" value="1"/>
</dbReference>
<evidence type="ECO:0000313" key="8">
    <source>
        <dbReference type="EMBL" id="CAD6190925.1"/>
    </source>
</evidence>
<dbReference type="GO" id="GO:0005789">
    <property type="term" value="C:endoplasmic reticulum membrane"/>
    <property type="evidence" value="ECO:0007669"/>
    <property type="project" value="UniProtKB-SubCell"/>
</dbReference>
<keyword evidence="4" id="KW-0256">Endoplasmic reticulum</keyword>
<evidence type="ECO:0008006" key="10">
    <source>
        <dbReference type="Google" id="ProtNLM"/>
    </source>
</evidence>
<gene>
    <name evidence="8" type="ORF">CAUJ_LOCUS6844</name>
</gene>
<dbReference type="GO" id="GO:0007029">
    <property type="term" value="P:endoplasmic reticulum organization"/>
    <property type="evidence" value="ECO:0007669"/>
    <property type="project" value="InterPro"/>
</dbReference>
<accession>A0A8S1H688</accession>
<dbReference type="InterPro" id="IPR009787">
    <property type="entry name" value="Jagunal"/>
</dbReference>
<evidence type="ECO:0000256" key="3">
    <source>
        <dbReference type="ARBA" id="ARBA00022692"/>
    </source>
</evidence>
<organism evidence="8 9">
    <name type="scientific">Caenorhabditis auriculariae</name>
    <dbReference type="NCBI Taxonomy" id="2777116"/>
    <lineage>
        <taxon>Eukaryota</taxon>
        <taxon>Metazoa</taxon>
        <taxon>Ecdysozoa</taxon>
        <taxon>Nematoda</taxon>
        <taxon>Chromadorea</taxon>
        <taxon>Rhabditida</taxon>
        <taxon>Rhabditina</taxon>
        <taxon>Rhabditomorpha</taxon>
        <taxon>Rhabditoidea</taxon>
        <taxon>Rhabditidae</taxon>
        <taxon>Peloderinae</taxon>
        <taxon>Caenorhabditis</taxon>
    </lineage>
</organism>
<proteinExistence type="inferred from homology"/>
<dbReference type="PANTHER" id="PTHR20955:SF1">
    <property type="entry name" value="PROTEIN JAGUNAL HOMOLOG 1"/>
    <property type="match status" value="1"/>
</dbReference>
<keyword evidence="5 7" id="KW-1133">Transmembrane helix</keyword>
<feature type="transmembrane region" description="Helical" evidence="7">
    <location>
        <begin position="79"/>
        <end position="99"/>
    </location>
</feature>
<evidence type="ECO:0000256" key="4">
    <source>
        <dbReference type="ARBA" id="ARBA00022824"/>
    </source>
</evidence>
<evidence type="ECO:0000256" key="2">
    <source>
        <dbReference type="ARBA" id="ARBA00008462"/>
    </source>
</evidence>
<dbReference type="EMBL" id="CAJGYM010000018">
    <property type="protein sequence ID" value="CAD6190925.1"/>
    <property type="molecule type" value="Genomic_DNA"/>
</dbReference>
<protein>
    <recommendedName>
        <fullName evidence="10">Protein jagunal homolog</fullName>
    </recommendedName>
</protein>
<evidence type="ECO:0000313" key="9">
    <source>
        <dbReference type="Proteomes" id="UP000835052"/>
    </source>
</evidence>
<dbReference type="AlphaFoldDB" id="A0A8S1H688"/>
<keyword evidence="9" id="KW-1185">Reference proteome</keyword>
<keyword evidence="3 7" id="KW-0812">Transmembrane</keyword>
<comment type="subcellular location">
    <subcellularLocation>
        <location evidence="1">Endoplasmic reticulum membrane</location>
        <topology evidence="1">Multi-pass membrane protein</topology>
    </subcellularLocation>
</comment>
<name>A0A8S1H688_9PELO</name>
<feature type="transmembrane region" description="Helical" evidence="7">
    <location>
        <begin position="111"/>
        <end position="130"/>
    </location>
</feature>
<feature type="transmembrane region" description="Helical" evidence="7">
    <location>
        <begin position="150"/>
        <end position="168"/>
    </location>
</feature>
<comment type="similarity">
    <text evidence="2">Belongs to the jagunal family.</text>
</comment>
<dbReference type="Proteomes" id="UP000835052">
    <property type="component" value="Unassembled WGS sequence"/>
</dbReference>
<dbReference type="Pfam" id="PF07086">
    <property type="entry name" value="Jagunal"/>
    <property type="match status" value="1"/>
</dbReference>
<dbReference type="GO" id="GO:0016192">
    <property type="term" value="P:vesicle-mediated transport"/>
    <property type="evidence" value="ECO:0007669"/>
    <property type="project" value="TreeGrafter"/>
</dbReference>
<evidence type="ECO:0000256" key="5">
    <source>
        <dbReference type="ARBA" id="ARBA00022989"/>
    </source>
</evidence>
<reference evidence="8" key="1">
    <citation type="submission" date="2020-10" db="EMBL/GenBank/DDBJ databases">
        <authorList>
            <person name="Kikuchi T."/>
        </authorList>
    </citation>
    <scope>NUCLEOTIDE SEQUENCE</scope>
    <source>
        <strain evidence="8">NKZ352</strain>
    </source>
</reference>
<evidence type="ECO:0000256" key="1">
    <source>
        <dbReference type="ARBA" id="ARBA00004477"/>
    </source>
</evidence>
<evidence type="ECO:0000256" key="7">
    <source>
        <dbReference type="SAM" id="Phobius"/>
    </source>
</evidence>
<evidence type="ECO:0000256" key="6">
    <source>
        <dbReference type="ARBA" id="ARBA00023136"/>
    </source>
</evidence>
<comment type="caution">
    <text evidence="8">The sequence shown here is derived from an EMBL/GenBank/DDBJ whole genome shotgun (WGS) entry which is preliminary data.</text>
</comment>
<keyword evidence="6 7" id="KW-0472">Membrane</keyword>
<dbReference type="OrthoDB" id="8914197at2759"/>